<sequence>MLTGPPIGLGHPVQFVTIIVFIKPSLLPTHPNFFFSILFCLLLPTNLIYHTMATPGFTPLTLALPSLTPSLAVDILPHGVTVHRIYVQVDGKTHDVLLGPEKAEDFTSQFHKYHNTIIGRYTNRVPVGEHNVERNGLKSQFIAQGNQADPKISLHGGPKGFDDVDWEVLHPSQAELFNDEEKVTLGTLPASVVFKHISPDGDQGFPGTLHLEVLVGLLNPTQTEIDNAKEEYPLGSILFVYRAKVLEEGKVTPVNLTQHWGFNLEASLQGDESTLGVKNHKLTIKAGNTVELDSSALSSGRLNPVQGTHHEHTSKLIGDNFPQNGYDDFYVFDRPGPAPVPTHIPLNTFAKTNALEDIVLPRQKPESLVDLSSDRSGIKLSFSSNQSGVMFYSGNFISADSARKKIHGGSGELGKGDGYKPGAAAFLEFHEPLAAWLNPETSLSGNDTLLASGELYNNFIKIDVTYKNQNAAH</sequence>
<dbReference type="OrthoDB" id="274691at2759"/>
<dbReference type="Pfam" id="PF01263">
    <property type="entry name" value="Aldose_epim"/>
    <property type="match status" value="1"/>
</dbReference>
<name>A0A286U9R1_9AGAM</name>
<dbReference type="AlphaFoldDB" id="A0A286U9R1"/>
<dbReference type="Gene3D" id="2.70.98.10">
    <property type="match status" value="1"/>
</dbReference>
<evidence type="ECO:0000313" key="2">
    <source>
        <dbReference type="Proteomes" id="UP000217199"/>
    </source>
</evidence>
<comment type="caution">
    <text evidence="1">The sequence shown here is derived from an EMBL/GenBank/DDBJ whole genome shotgun (WGS) entry which is preliminary data.</text>
</comment>
<dbReference type="InParanoid" id="A0A286U9R1"/>
<protein>
    <submittedName>
        <fullName evidence="1">Galactose mutarotase</fullName>
    </submittedName>
</protein>
<organism evidence="1 2">
    <name type="scientific">Pyrrhoderma noxium</name>
    <dbReference type="NCBI Taxonomy" id="2282107"/>
    <lineage>
        <taxon>Eukaryota</taxon>
        <taxon>Fungi</taxon>
        <taxon>Dikarya</taxon>
        <taxon>Basidiomycota</taxon>
        <taxon>Agaricomycotina</taxon>
        <taxon>Agaricomycetes</taxon>
        <taxon>Hymenochaetales</taxon>
        <taxon>Hymenochaetaceae</taxon>
        <taxon>Pyrrhoderma</taxon>
    </lineage>
</organism>
<reference evidence="1 2" key="1">
    <citation type="journal article" date="2017" name="Mol. Ecol.">
        <title>Comparative and population genomic landscape of Phellinus noxius: A hypervariable fungus causing root rot in trees.</title>
        <authorList>
            <person name="Chung C.L."/>
            <person name="Lee T.J."/>
            <person name="Akiba M."/>
            <person name="Lee H.H."/>
            <person name="Kuo T.H."/>
            <person name="Liu D."/>
            <person name="Ke H.M."/>
            <person name="Yokoi T."/>
            <person name="Roa M.B."/>
            <person name="Lu M.J."/>
            <person name="Chang Y.Y."/>
            <person name="Ann P.J."/>
            <person name="Tsai J.N."/>
            <person name="Chen C.Y."/>
            <person name="Tzean S.S."/>
            <person name="Ota Y."/>
            <person name="Hattori T."/>
            <person name="Sahashi N."/>
            <person name="Liou R.F."/>
            <person name="Kikuchi T."/>
            <person name="Tsai I.J."/>
        </authorList>
    </citation>
    <scope>NUCLEOTIDE SEQUENCE [LARGE SCALE GENOMIC DNA]</scope>
    <source>
        <strain evidence="1 2">FFPRI411160</strain>
    </source>
</reference>
<dbReference type="InterPro" id="IPR014718">
    <property type="entry name" value="GH-type_carb-bd"/>
</dbReference>
<gene>
    <name evidence="1" type="ORF">PNOK_0792300</name>
</gene>
<dbReference type="GO" id="GO:0033499">
    <property type="term" value="P:galactose catabolic process via UDP-galactose, Leloir pathway"/>
    <property type="evidence" value="ECO:0007669"/>
    <property type="project" value="TreeGrafter"/>
</dbReference>
<dbReference type="SUPFAM" id="SSF74650">
    <property type="entry name" value="Galactose mutarotase-like"/>
    <property type="match status" value="1"/>
</dbReference>
<dbReference type="PANTHER" id="PTHR10091">
    <property type="entry name" value="ALDOSE-1-EPIMERASE"/>
    <property type="match status" value="1"/>
</dbReference>
<proteinExistence type="predicted"/>
<keyword evidence="2" id="KW-1185">Reference proteome</keyword>
<dbReference type="GO" id="GO:0004034">
    <property type="term" value="F:aldose 1-epimerase activity"/>
    <property type="evidence" value="ECO:0007669"/>
    <property type="project" value="TreeGrafter"/>
</dbReference>
<dbReference type="InterPro" id="IPR008183">
    <property type="entry name" value="Aldose_1/G6P_1-epimerase"/>
</dbReference>
<dbReference type="PANTHER" id="PTHR10091:SF0">
    <property type="entry name" value="GALACTOSE MUTAROTASE"/>
    <property type="match status" value="1"/>
</dbReference>
<dbReference type="EMBL" id="NBII01000008">
    <property type="protein sequence ID" value="PAV16303.1"/>
    <property type="molecule type" value="Genomic_DNA"/>
</dbReference>
<dbReference type="Proteomes" id="UP000217199">
    <property type="component" value="Unassembled WGS sequence"/>
</dbReference>
<dbReference type="GO" id="GO:0030246">
    <property type="term" value="F:carbohydrate binding"/>
    <property type="evidence" value="ECO:0007669"/>
    <property type="project" value="InterPro"/>
</dbReference>
<dbReference type="InterPro" id="IPR011013">
    <property type="entry name" value="Gal_mutarotase_sf_dom"/>
</dbReference>
<dbReference type="STRING" id="2282107.A0A286U9R1"/>
<evidence type="ECO:0000313" key="1">
    <source>
        <dbReference type="EMBL" id="PAV16303.1"/>
    </source>
</evidence>
<dbReference type="GO" id="GO:0006006">
    <property type="term" value="P:glucose metabolic process"/>
    <property type="evidence" value="ECO:0007669"/>
    <property type="project" value="TreeGrafter"/>
</dbReference>
<accession>A0A286U9R1</accession>